<evidence type="ECO:0000313" key="2">
    <source>
        <dbReference type="EMBL" id="CDK99175.1"/>
    </source>
</evidence>
<evidence type="ECO:0000259" key="1">
    <source>
        <dbReference type="Pfam" id="PF01909"/>
    </source>
</evidence>
<gene>
    <name evidence="2" type="ordered locus">MGMSRv2__1960</name>
</gene>
<name>V6F0Z3_MAGGM</name>
<dbReference type="Gene3D" id="3.30.460.10">
    <property type="entry name" value="Beta Polymerase, domain 2"/>
    <property type="match status" value="1"/>
</dbReference>
<dbReference type="Proteomes" id="UP000018922">
    <property type="component" value="Chromosome I"/>
</dbReference>
<keyword evidence="3" id="KW-1185">Reference proteome</keyword>
<evidence type="ECO:0000313" key="3">
    <source>
        <dbReference type="Proteomes" id="UP000018922"/>
    </source>
</evidence>
<dbReference type="CDD" id="cd05403">
    <property type="entry name" value="NT_KNTase_like"/>
    <property type="match status" value="1"/>
</dbReference>
<dbReference type="SUPFAM" id="SSF81301">
    <property type="entry name" value="Nucleotidyltransferase"/>
    <property type="match status" value="1"/>
</dbReference>
<dbReference type="eggNOG" id="COG1708">
    <property type="taxonomic scope" value="Bacteria"/>
</dbReference>
<dbReference type="AlphaFoldDB" id="V6F0Z3"/>
<protein>
    <submittedName>
        <fullName evidence="2">DNA polymerase beta domain protein (Modular protein)</fullName>
    </submittedName>
</protein>
<dbReference type="InterPro" id="IPR043519">
    <property type="entry name" value="NT_sf"/>
</dbReference>
<feature type="domain" description="Polymerase nucleotidyl transferase" evidence="1">
    <location>
        <begin position="75"/>
        <end position="113"/>
    </location>
</feature>
<reference evidence="2 3" key="1">
    <citation type="journal article" date="2014" name="Genome Announc.">
        <title>Complete genome sequence of Magnetospirillum gryphiswaldense MSR-1.</title>
        <authorList>
            <person name="Wang X."/>
            <person name="Wang Q."/>
            <person name="Zhang W."/>
            <person name="Wang Y."/>
            <person name="Li L."/>
            <person name="Wen T."/>
            <person name="Zhang T."/>
            <person name="Zhang Y."/>
            <person name="Xu J."/>
            <person name="Hu J."/>
            <person name="Li S."/>
            <person name="Liu L."/>
            <person name="Liu J."/>
            <person name="Jiang W."/>
            <person name="Tian J."/>
            <person name="Li Y."/>
            <person name="Schuler D."/>
            <person name="Wang L."/>
            <person name="Li J."/>
        </authorList>
    </citation>
    <scope>NUCLEOTIDE SEQUENCE [LARGE SCALE GENOMIC DNA]</scope>
    <source>
        <strain evidence="3">DSM 6361 / JCM 21280 / NBRC 15271 / MSR-1</strain>
    </source>
</reference>
<dbReference type="Pfam" id="PF01909">
    <property type="entry name" value="NTP_transf_2"/>
    <property type="match status" value="1"/>
</dbReference>
<dbReference type="EMBL" id="HG794546">
    <property type="protein sequence ID" value="CDK99175.1"/>
    <property type="molecule type" value="Genomic_DNA"/>
</dbReference>
<dbReference type="KEGG" id="mgy:MGMSRv2__1960"/>
<dbReference type="InterPro" id="IPR002934">
    <property type="entry name" value="Polymerase_NTP_transf_dom"/>
</dbReference>
<accession>V6F0Z3</accession>
<dbReference type="HOGENOM" id="CLU_1487336_0_0_5"/>
<proteinExistence type="predicted"/>
<dbReference type="STRING" id="1430440.MGMSRv2__1960"/>
<sequence>MSTPTITFRVKPDRQHAVRELVNAIKDDPGMTAAMLEFIRTRPSLVPGTGGDTAIRNIGPFRNEDAALSFLVGRLKTALRPVALFLFGSRAAGSARPDSDFDLLVILPNDESGPPDYFAAYAPVAGCGIGVDVVPCRLADFEAERQRPGTIAHAADSAGRLLYASPGSPFRDRWRGQAVSQ</sequence>
<dbReference type="GO" id="GO:0016779">
    <property type="term" value="F:nucleotidyltransferase activity"/>
    <property type="evidence" value="ECO:0007669"/>
    <property type="project" value="InterPro"/>
</dbReference>
<organism evidence="2 3">
    <name type="scientific">Magnetospirillum gryphiswaldense (strain DSM 6361 / JCM 21280 / NBRC 15271 / MSR-1)</name>
    <dbReference type="NCBI Taxonomy" id="431944"/>
    <lineage>
        <taxon>Bacteria</taxon>
        <taxon>Pseudomonadati</taxon>
        <taxon>Pseudomonadota</taxon>
        <taxon>Alphaproteobacteria</taxon>
        <taxon>Rhodospirillales</taxon>
        <taxon>Rhodospirillaceae</taxon>
        <taxon>Magnetospirillum</taxon>
    </lineage>
</organism>